<feature type="transmembrane region" description="Helical" evidence="10">
    <location>
        <begin position="200"/>
        <end position="221"/>
    </location>
</feature>
<feature type="transmembrane region" description="Helical" evidence="10">
    <location>
        <begin position="71"/>
        <end position="90"/>
    </location>
</feature>
<sequence>MTPLLVASFLALAAGAFDLGVAAQMLIASVACHAGSILANDYHDHVRDIDSAELLGPSKVIQQGKLSREQVRHGMIVAFAVAAAVNLVVVSRSGWPVLALALASLVAEYAYTGGPLPLGYVALGEVAVFLAMGLEIVLGAFYVITRTVTAESVIAAIAVASLVAAILHTNNMRDTEPDRVAGERTLAILFGPPGSTFEPAGLLATAYAAAVAFLFLDAALWPASLPLVTLPLAVSIVRSVAGSPEPPSLHLAVRRCAGLHL</sequence>
<dbReference type="CDD" id="cd13962">
    <property type="entry name" value="PT_UbiA_UBIAD1"/>
    <property type="match status" value="1"/>
</dbReference>
<evidence type="ECO:0000256" key="5">
    <source>
        <dbReference type="ARBA" id="ARBA00022679"/>
    </source>
</evidence>
<evidence type="ECO:0000256" key="8">
    <source>
        <dbReference type="ARBA" id="ARBA00023136"/>
    </source>
</evidence>
<evidence type="ECO:0000256" key="2">
    <source>
        <dbReference type="ARBA" id="ARBA00004863"/>
    </source>
</evidence>
<keyword evidence="6 10" id="KW-0812">Transmembrane</keyword>
<keyword evidence="4" id="KW-1003">Cell membrane</keyword>
<dbReference type="Gene3D" id="1.10.357.140">
    <property type="entry name" value="UbiA prenyltransferase"/>
    <property type="match status" value="1"/>
</dbReference>
<dbReference type="Pfam" id="PF01040">
    <property type="entry name" value="UbiA"/>
    <property type="match status" value="1"/>
</dbReference>
<dbReference type="EMBL" id="CADCWF010000227">
    <property type="protein sequence ID" value="CAA9568710.1"/>
    <property type="molecule type" value="Genomic_DNA"/>
</dbReference>
<organism evidence="11">
    <name type="scientific">uncultured Thermomicrobiales bacterium</name>
    <dbReference type="NCBI Taxonomy" id="1645740"/>
    <lineage>
        <taxon>Bacteria</taxon>
        <taxon>Pseudomonadati</taxon>
        <taxon>Thermomicrobiota</taxon>
        <taxon>Thermomicrobia</taxon>
        <taxon>Thermomicrobiales</taxon>
        <taxon>environmental samples</taxon>
    </lineage>
</organism>
<feature type="transmembrane region" description="Helical" evidence="10">
    <location>
        <begin position="126"/>
        <end position="145"/>
    </location>
</feature>
<keyword evidence="7 10" id="KW-1133">Transmembrane helix</keyword>
<dbReference type="InterPro" id="IPR000537">
    <property type="entry name" value="UbiA_prenyltransferase"/>
</dbReference>
<comment type="pathway">
    <text evidence="2">Quinol/quinone metabolism; menaquinone biosynthesis.</text>
</comment>
<feature type="transmembrane region" description="Helical" evidence="10">
    <location>
        <begin position="152"/>
        <end position="169"/>
    </location>
</feature>
<dbReference type="InterPro" id="IPR026046">
    <property type="entry name" value="UBIAD1"/>
</dbReference>
<name>A0A6J4V520_9BACT</name>
<dbReference type="PANTHER" id="PTHR13929:SF0">
    <property type="entry name" value="UBIA PRENYLTRANSFERASE DOMAIN-CONTAINING PROTEIN 1"/>
    <property type="match status" value="1"/>
</dbReference>
<evidence type="ECO:0000256" key="6">
    <source>
        <dbReference type="ARBA" id="ARBA00022692"/>
    </source>
</evidence>
<evidence type="ECO:0000256" key="10">
    <source>
        <dbReference type="SAM" id="Phobius"/>
    </source>
</evidence>
<dbReference type="NCBIfam" id="TIGR00751">
    <property type="entry name" value="menA"/>
    <property type="match status" value="1"/>
</dbReference>
<keyword evidence="3" id="KW-0474">Menaquinone biosynthesis</keyword>
<evidence type="ECO:0000256" key="4">
    <source>
        <dbReference type="ARBA" id="ARBA00022475"/>
    </source>
</evidence>
<keyword evidence="5" id="KW-0808">Transferase</keyword>
<dbReference type="InterPro" id="IPR044878">
    <property type="entry name" value="UbiA_sf"/>
</dbReference>
<dbReference type="PANTHER" id="PTHR13929">
    <property type="entry name" value="1,4-DIHYDROXY-2-NAPHTHOATE OCTAPRENYLTRANSFERASE"/>
    <property type="match status" value="1"/>
</dbReference>
<proteinExistence type="predicted"/>
<dbReference type="AlphaFoldDB" id="A0A6J4V520"/>
<comment type="subcellular location">
    <subcellularLocation>
        <location evidence="1">Membrane</location>
        <topology evidence="1">Multi-pass membrane protein</topology>
    </subcellularLocation>
</comment>
<evidence type="ECO:0000313" key="11">
    <source>
        <dbReference type="EMBL" id="CAA9568710.1"/>
    </source>
</evidence>
<dbReference type="EC" id="2.5.1.74" evidence="9"/>
<dbReference type="GO" id="GO:0009234">
    <property type="term" value="P:menaquinone biosynthetic process"/>
    <property type="evidence" value="ECO:0007669"/>
    <property type="project" value="UniProtKB-UniRule"/>
</dbReference>
<reference evidence="11" key="1">
    <citation type="submission" date="2020-02" db="EMBL/GenBank/DDBJ databases">
        <authorList>
            <person name="Meier V. D."/>
        </authorList>
    </citation>
    <scope>NUCLEOTIDE SEQUENCE</scope>
    <source>
        <strain evidence="11">AVDCRST_MAG59</strain>
    </source>
</reference>
<evidence type="ECO:0000256" key="3">
    <source>
        <dbReference type="ARBA" id="ARBA00022428"/>
    </source>
</evidence>
<evidence type="ECO:0000256" key="1">
    <source>
        <dbReference type="ARBA" id="ARBA00004141"/>
    </source>
</evidence>
<evidence type="ECO:0000256" key="9">
    <source>
        <dbReference type="NCBIfam" id="TIGR00751"/>
    </source>
</evidence>
<keyword evidence="8 10" id="KW-0472">Membrane</keyword>
<dbReference type="GO" id="GO:0046428">
    <property type="term" value="F:1,4-dihydroxy-2-naphthoate polyprenyltransferase activity"/>
    <property type="evidence" value="ECO:0007669"/>
    <property type="project" value="UniProtKB-UniRule"/>
</dbReference>
<dbReference type="PIRSF" id="PIRSF005355">
    <property type="entry name" value="UBIAD1"/>
    <property type="match status" value="1"/>
</dbReference>
<evidence type="ECO:0000256" key="7">
    <source>
        <dbReference type="ARBA" id="ARBA00022989"/>
    </source>
</evidence>
<dbReference type="GO" id="GO:0042371">
    <property type="term" value="P:vitamin K biosynthetic process"/>
    <property type="evidence" value="ECO:0007669"/>
    <property type="project" value="TreeGrafter"/>
</dbReference>
<accession>A0A6J4V520</accession>
<protein>
    <recommendedName>
        <fullName evidence="9">1,4-dihydroxy-2-naphthoate octaprenyltransferase</fullName>
        <ecNumber evidence="9">2.5.1.74</ecNumber>
    </recommendedName>
</protein>
<dbReference type="GO" id="GO:0016020">
    <property type="term" value="C:membrane"/>
    <property type="evidence" value="ECO:0007669"/>
    <property type="project" value="UniProtKB-SubCell"/>
</dbReference>
<gene>
    <name evidence="11" type="ORF">AVDCRST_MAG59-3291</name>
</gene>
<feature type="transmembrane region" description="Helical" evidence="10">
    <location>
        <begin position="97"/>
        <end position="114"/>
    </location>
</feature>
<dbReference type="UniPathway" id="UPA00079"/>